<evidence type="ECO:0000256" key="1">
    <source>
        <dbReference type="ARBA" id="ARBA00009023"/>
    </source>
</evidence>
<dbReference type="PIRSF" id="PIRSF006470">
    <property type="entry name" value="DctB"/>
    <property type="match status" value="1"/>
</dbReference>
<dbReference type="PANTHER" id="PTHR33376">
    <property type="match status" value="1"/>
</dbReference>
<dbReference type="Pfam" id="PF03480">
    <property type="entry name" value="DctP"/>
    <property type="match status" value="1"/>
</dbReference>
<evidence type="ECO:0000256" key="2">
    <source>
        <dbReference type="ARBA" id="ARBA00022448"/>
    </source>
</evidence>
<feature type="signal peptide" evidence="4">
    <location>
        <begin position="1"/>
        <end position="25"/>
    </location>
</feature>
<dbReference type="Proteomes" id="UP001378188">
    <property type="component" value="Unassembled WGS sequence"/>
</dbReference>
<evidence type="ECO:0000256" key="3">
    <source>
        <dbReference type="ARBA" id="ARBA00022729"/>
    </source>
</evidence>
<name>A0AAW9RMR7_9HYPH</name>
<protein>
    <submittedName>
        <fullName evidence="5">TRAP transporter substrate-binding protein</fullName>
    </submittedName>
</protein>
<comment type="similarity">
    <text evidence="1">Belongs to the bacterial solute-binding protein 7 family.</text>
</comment>
<dbReference type="InterPro" id="IPR018389">
    <property type="entry name" value="DctP_fam"/>
</dbReference>
<dbReference type="InterPro" id="IPR038404">
    <property type="entry name" value="TRAP_DctP_sf"/>
</dbReference>
<keyword evidence="2" id="KW-0813">Transport</keyword>
<dbReference type="InterPro" id="IPR004682">
    <property type="entry name" value="TRAP_DctP"/>
</dbReference>
<dbReference type="Gene3D" id="3.40.190.170">
    <property type="entry name" value="Bacterial extracellular solute-binding protein, family 7"/>
    <property type="match status" value="1"/>
</dbReference>
<dbReference type="PANTHER" id="PTHR33376:SF7">
    <property type="entry name" value="C4-DICARBOXYLATE-BINDING PROTEIN DCTB"/>
    <property type="match status" value="1"/>
</dbReference>
<dbReference type="AlphaFoldDB" id="A0AAW9RMR7"/>
<evidence type="ECO:0000256" key="4">
    <source>
        <dbReference type="SAM" id="SignalP"/>
    </source>
</evidence>
<dbReference type="NCBIfam" id="NF037995">
    <property type="entry name" value="TRAP_S1"/>
    <property type="match status" value="1"/>
</dbReference>
<sequence length="334" mass="36876">MTRRHLSALLVSAAVAIAAAAPAAAQEYKILLGTAASPPHPFYEAGRMWKEEVEKRSNGRVEVQYLHSRQLGEERPLFEGVLSGTVDAMVGSSISLTVFANKSSFEALQLPFLISSYDTLAEVLSSDAAMDLLADLDSSGIKGYSLFEGGQRHYLSTKGPVRTMSDLAGMKTRVMNMPMHLAIWEQAGAAPVGMNYGEIYTSLETGVIDGVEINVSSLESERFYEAAKHFTYTGHYFWPGMLIGNKAKFDSLPENIQQIMIEAGRDIIVPQVMATKEAEAAIAKRLAEEEGVQFYEFEEKDEMRKVMEPFIEERVQSDPAIAAFVETVREIEGR</sequence>
<comment type="caution">
    <text evidence="5">The sequence shown here is derived from an EMBL/GenBank/DDBJ whole genome shotgun (WGS) entry which is preliminary data.</text>
</comment>
<dbReference type="RefSeq" id="WP_340328445.1">
    <property type="nucleotide sequence ID" value="NZ_JAZHOF010000002.1"/>
</dbReference>
<accession>A0AAW9RMR7</accession>
<keyword evidence="3 4" id="KW-0732">Signal</keyword>
<proteinExistence type="inferred from homology"/>
<organism evidence="5 6">
    <name type="scientific">Microbaculum marinum</name>
    <dbReference type="NCBI Taxonomy" id="1764581"/>
    <lineage>
        <taxon>Bacteria</taxon>
        <taxon>Pseudomonadati</taxon>
        <taxon>Pseudomonadota</taxon>
        <taxon>Alphaproteobacteria</taxon>
        <taxon>Hyphomicrobiales</taxon>
        <taxon>Tepidamorphaceae</taxon>
        <taxon>Microbaculum</taxon>
    </lineage>
</organism>
<evidence type="ECO:0000313" key="5">
    <source>
        <dbReference type="EMBL" id="MEJ8570699.1"/>
    </source>
</evidence>
<dbReference type="GO" id="GO:0055085">
    <property type="term" value="P:transmembrane transport"/>
    <property type="evidence" value="ECO:0007669"/>
    <property type="project" value="InterPro"/>
</dbReference>
<dbReference type="EMBL" id="JAZHOF010000002">
    <property type="protein sequence ID" value="MEJ8570699.1"/>
    <property type="molecule type" value="Genomic_DNA"/>
</dbReference>
<reference evidence="5 6" key="1">
    <citation type="submission" date="2024-02" db="EMBL/GenBank/DDBJ databases">
        <title>Genome analysis and characterization of Microbaculum marinisediminis sp. nov., isolated from marine sediment.</title>
        <authorList>
            <person name="Du Z.-J."/>
            <person name="Ye Y.-Q."/>
            <person name="Zhang Z.-R."/>
            <person name="Yuan S.-M."/>
            <person name="Zhang X.-Y."/>
        </authorList>
    </citation>
    <scope>NUCLEOTIDE SEQUENCE [LARGE SCALE GENOMIC DNA]</scope>
    <source>
        <strain evidence="5 6">SDUM1044001</strain>
    </source>
</reference>
<keyword evidence="6" id="KW-1185">Reference proteome</keyword>
<dbReference type="GO" id="GO:0030288">
    <property type="term" value="C:outer membrane-bounded periplasmic space"/>
    <property type="evidence" value="ECO:0007669"/>
    <property type="project" value="InterPro"/>
</dbReference>
<dbReference type="CDD" id="cd13603">
    <property type="entry name" value="PBP2_TRAP_Siap_TeaA_like"/>
    <property type="match status" value="1"/>
</dbReference>
<evidence type="ECO:0000313" key="6">
    <source>
        <dbReference type="Proteomes" id="UP001378188"/>
    </source>
</evidence>
<gene>
    <name evidence="5" type="ORF">V3328_04400</name>
</gene>
<feature type="chain" id="PRO_5043667743" evidence="4">
    <location>
        <begin position="26"/>
        <end position="334"/>
    </location>
</feature>